<dbReference type="SUPFAM" id="SSF56487">
    <property type="entry name" value="SRCR-like"/>
    <property type="match status" value="11"/>
</dbReference>
<feature type="domain" description="SRCR" evidence="6">
    <location>
        <begin position="628"/>
        <end position="726"/>
    </location>
</feature>
<evidence type="ECO:0000313" key="8">
    <source>
        <dbReference type="Proteomes" id="UP000018467"/>
    </source>
</evidence>
<dbReference type="FunFam" id="3.10.250.10:FF:000006">
    <property type="entry name" value="neurotrypsin isoform X2"/>
    <property type="match status" value="10"/>
</dbReference>
<feature type="domain" description="SRCR" evidence="6">
    <location>
        <begin position="14"/>
        <end position="114"/>
    </location>
</feature>
<feature type="disulfide bond" evidence="5">
    <location>
        <begin position="388"/>
        <end position="398"/>
    </location>
</feature>
<dbReference type="Gene3D" id="3.10.250.10">
    <property type="entry name" value="SRCR-like domain"/>
    <property type="match status" value="11"/>
</dbReference>
<proteinExistence type="predicted"/>
<reference evidence="8" key="1">
    <citation type="submission" date="2013-03" db="EMBL/GenBank/DDBJ databases">
        <authorList>
            <person name="Jeffery W."/>
            <person name="Warren W."/>
            <person name="Wilson R.K."/>
        </authorList>
    </citation>
    <scope>NUCLEOTIDE SEQUENCE</scope>
    <source>
        <strain evidence="8">female</strain>
    </source>
</reference>
<evidence type="ECO:0000313" key="7">
    <source>
        <dbReference type="Ensembl" id="ENSAMXP00000033299.1"/>
    </source>
</evidence>
<feature type="disulfide bond" evidence="5">
    <location>
        <begin position="969"/>
        <end position="1033"/>
    </location>
</feature>
<feature type="disulfide bond" evidence="5">
    <location>
        <begin position="1096"/>
        <end position="1157"/>
    </location>
</feature>
<keyword evidence="8" id="KW-1185">Reference proteome</keyword>
<dbReference type="Ensembl" id="ENSAMXT00000054442.1">
    <property type="protein sequence ID" value="ENSAMXP00000033299.1"/>
    <property type="gene ID" value="ENSAMXG00000033397.1"/>
</dbReference>
<comment type="caution">
    <text evidence="5">Lacks conserved residue(s) required for the propagation of feature annotation.</text>
</comment>
<feature type="disulfide bond" evidence="5">
    <location>
        <begin position="865"/>
        <end position="929"/>
    </location>
</feature>
<feature type="disulfide bond" evidence="5">
    <location>
        <begin position="185"/>
        <end position="195"/>
    </location>
</feature>
<dbReference type="SMART" id="SM00202">
    <property type="entry name" value="SR"/>
    <property type="match status" value="11"/>
</dbReference>
<feature type="disulfide bond" evidence="5">
    <location>
        <begin position="595"/>
        <end position="605"/>
    </location>
</feature>
<evidence type="ECO:0000256" key="4">
    <source>
        <dbReference type="ARBA" id="ARBA00023180"/>
    </source>
</evidence>
<reference evidence="8" key="2">
    <citation type="journal article" date="2014" name="Nat. Commun.">
        <title>The cavefish genome reveals candidate genes for eye loss.</title>
        <authorList>
            <person name="McGaugh S.E."/>
            <person name="Gross J.B."/>
            <person name="Aken B."/>
            <person name="Blin M."/>
            <person name="Borowsky R."/>
            <person name="Chalopin D."/>
            <person name="Hinaux H."/>
            <person name="Jeffery W.R."/>
            <person name="Keene A."/>
            <person name="Ma L."/>
            <person name="Minx P."/>
            <person name="Murphy D."/>
            <person name="O'Quin K.E."/>
            <person name="Retaux S."/>
            <person name="Rohner N."/>
            <person name="Searle S.M."/>
            <person name="Stahl B.A."/>
            <person name="Tabin C."/>
            <person name="Volff J.N."/>
            <person name="Yoshizawa M."/>
            <person name="Warren W.C."/>
        </authorList>
    </citation>
    <scope>NUCLEOTIDE SEQUENCE [LARGE SCALE GENOMIC DNA]</scope>
    <source>
        <strain evidence="8">female</strain>
    </source>
</reference>
<reference evidence="7" key="4">
    <citation type="submission" date="2025-09" db="UniProtKB">
        <authorList>
            <consortium name="Ensembl"/>
        </authorList>
    </citation>
    <scope>IDENTIFICATION</scope>
</reference>
<feature type="disulfide bond" evidence="5">
    <location>
        <begin position="759"/>
        <end position="823"/>
    </location>
</feature>
<keyword evidence="2" id="KW-0677">Repeat</keyword>
<feature type="disulfide bond" evidence="5">
    <location>
        <begin position="772"/>
        <end position="833"/>
    </location>
</feature>
<feature type="disulfide bond" evidence="5">
    <location>
        <begin position="357"/>
        <end position="418"/>
    </location>
</feature>
<feature type="domain" description="SRCR" evidence="6">
    <location>
        <begin position="423"/>
        <end position="523"/>
    </location>
</feature>
<evidence type="ECO:0000256" key="5">
    <source>
        <dbReference type="PROSITE-ProRule" id="PRU00196"/>
    </source>
</evidence>
<feature type="domain" description="SRCR" evidence="6">
    <location>
        <begin position="840"/>
        <end position="940"/>
    </location>
</feature>
<feature type="disulfide bond" evidence="5">
    <location>
        <begin position="803"/>
        <end position="813"/>
    </location>
</feature>
<feature type="domain" description="SRCR" evidence="6">
    <location>
        <begin position="526"/>
        <end position="626"/>
    </location>
</feature>
<dbReference type="PRINTS" id="PR00258">
    <property type="entry name" value="SPERACTRCPTR"/>
</dbReference>
<dbReference type="FunFam" id="3.10.250.10:FF:000009">
    <property type="entry name" value="WC1"/>
    <property type="match status" value="1"/>
</dbReference>
<dbReference type="Proteomes" id="UP000018467">
    <property type="component" value="Unassembled WGS sequence"/>
</dbReference>
<dbReference type="AlphaFoldDB" id="A0A3B1IW32"/>
<organism evidence="7 8">
    <name type="scientific">Astyanax mexicanus</name>
    <name type="common">Blind cave fish</name>
    <name type="synonym">Astyanax fasciatus mexicanus</name>
    <dbReference type="NCBI Taxonomy" id="7994"/>
    <lineage>
        <taxon>Eukaryota</taxon>
        <taxon>Metazoa</taxon>
        <taxon>Chordata</taxon>
        <taxon>Craniata</taxon>
        <taxon>Vertebrata</taxon>
        <taxon>Euteleostomi</taxon>
        <taxon>Actinopterygii</taxon>
        <taxon>Neopterygii</taxon>
        <taxon>Teleostei</taxon>
        <taxon>Ostariophysi</taxon>
        <taxon>Characiformes</taxon>
        <taxon>Characoidei</taxon>
        <taxon>Acestrorhamphidae</taxon>
        <taxon>Acestrorhamphinae</taxon>
        <taxon>Astyanax</taxon>
    </lineage>
</organism>
<feature type="disulfide bond" evidence="5">
    <location>
        <begin position="39"/>
        <end position="103"/>
    </location>
</feature>
<dbReference type="PANTHER" id="PTHR19331">
    <property type="entry name" value="SCAVENGER RECEPTOR DOMAIN-CONTAINING"/>
    <property type="match status" value="1"/>
</dbReference>
<keyword evidence="3 5" id="KW-1015">Disulfide bond</keyword>
<feature type="disulfide bond" evidence="5">
    <location>
        <begin position="697"/>
        <end position="707"/>
    </location>
</feature>
<name>A0A3B1IW32_ASTMX</name>
<dbReference type="GeneTree" id="ENSGT00940000162108"/>
<evidence type="ECO:0000259" key="6">
    <source>
        <dbReference type="PROSITE" id="PS50287"/>
    </source>
</evidence>
<feature type="disulfide bond" evidence="5">
    <location>
        <begin position="1127"/>
        <end position="1137"/>
    </location>
</feature>
<feature type="domain" description="SRCR" evidence="6">
    <location>
        <begin position="221"/>
        <end position="317"/>
    </location>
</feature>
<protein>
    <recommendedName>
        <fullName evidence="6">SRCR domain-containing protein</fullName>
    </recommendedName>
</protein>
<evidence type="ECO:0000256" key="3">
    <source>
        <dbReference type="ARBA" id="ARBA00023157"/>
    </source>
</evidence>
<feature type="domain" description="SRCR" evidence="6">
    <location>
        <begin position="319"/>
        <end position="419"/>
    </location>
</feature>
<dbReference type="GO" id="GO:0016020">
    <property type="term" value="C:membrane"/>
    <property type="evidence" value="ECO:0007669"/>
    <property type="project" value="InterPro"/>
</dbReference>
<feature type="disulfide bond" evidence="5">
    <location>
        <begin position="551"/>
        <end position="615"/>
    </location>
</feature>
<dbReference type="PROSITE" id="PS00420">
    <property type="entry name" value="SRCR_1"/>
    <property type="match status" value="8"/>
</dbReference>
<dbReference type="InterPro" id="IPR036772">
    <property type="entry name" value="SRCR-like_dom_sf"/>
</dbReference>
<dbReference type="InterPro" id="IPR001190">
    <property type="entry name" value="SRCR"/>
</dbReference>
<dbReference type="STRING" id="7994.ENSAMXP00000033299"/>
<feature type="disulfide bond" evidence="5">
    <location>
        <begin position="564"/>
        <end position="625"/>
    </location>
</feature>
<feature type="domain" description="SRCR" evidence="6">
    <location>
        <begin position="1058"/>
        <end position="1158"/>
    </location>
</feature>
<feature type="disulfide bond" evidence="5">
    <location>
        <begin position="52"/>
        <end position="113"/>
    </location>
</feature>
<dbReference type="Bgee" id="ENSAMXG00000033397">
    <property type="expression patterns" value="Expressed in intestine and 2 other cell types or tissues"/>
</dbReference>
<keyword evidence="1" id="KW-0732">Signal</keyword>
<dbReference type="InParanoid" id="A0A3B1IW32"/>
<feature type="disulfide bond" evidence="5">
    <location>
        <begin position="909"/>
        <end position="919"/>
    </location>
</feature>
<feature type="disulfide bond" evidence="5">
    <location>
        <begin position="289"/>
        <end position="299"/>
    </location>
</feature>
<accession>A0A3B1IW32</accession>
<sequence length="1200" mass="128085">SDLYTFRFLSELNVRLVNGTGSCSGRVEVYYKGQWGTVCDDGWDINDADVVCRQMGCGGALSVHSSAHFGKGTGLIILDNIYCFGNESSLTECRHSGIGNHDCNHGEDAGVACSDIRLVNGTGFCNGRVEIYHDGQWGTVCGDNWDMKDAEVVCRQVGCGRALNTTHSAHFGEGNGPVLLDDVECAGHESHLISCSHKEVGKINCSHSEDAGVICSAGLGVRLLNGTGSCSGRVEVYYKDQWGTVCDDDWDINDADVVCRQMGCGRAVGVHSNDYFGQGTRAVIKDVRCYGTERFIEACSSDGFPKYSCNHAGVTCSEIRLVNGTGNCDGRVEIYHDGQWGTVCGDNWDMKDAEVVCRQVECGRALNSTHSAHFGEGNGPVLLDDVGCSGQENNLLSCSHGGLGITNCSHSEDAGVVCSGLNVRLVGGTETCSGRVEVYYKGQWGTVCDDGWGLNEAYVVCRQMGCGGAVGAHGSAYFGRGTGPILLDNVNCFRSDSSITECRHNGFGRQNCNHGQDAGVTCSDNVRLVNGMGFCNGRVEIYHDGQWGTVCGDNWDMKDAEVVCRQVGCGRALSITHSAHFGEGNGPVLLDDVGCSGQENNLLSCSHGGLGIANCSHSEDASVVCSAVRLFGGPGSCSGRVEVYYRGQWGTVSGNGWDMNDAEVVCRQMGCGQALEVHSSGYFDRKTYPIIRHAVHCSGKESSISECRHNRFRSYYDREDAGVTCSVRQIKYSIRLVNGTGNCDGRVEIYHDGQWGTVCGDNWDMKDAEVVCRQVGCGRALNSTHSAHFGEGNGPGLLDDVGCSGQENNLLSCSHGGLGITNCSHSEDAGVICSGEENNTRLINGTGFCNGRVEIYHDGQWGTVCGDNWDMKDAEVVCRQVGCGRALRITHSAHFGERNGPVLLDDVGCSGQENNLLSCSHGGLGITNCSHSEDAGVICSALNVRLIGESGSCSGRVEIYYKGEWGTVCGNNWDMSNADVVCRQIGCGRALRAYRYAHFGQGTGPIVLDHVHCSGSERSLTKCLHNGFGRNNCNHNEDAGTSGGLFKASLPTMSQYNIRLVNGTGNCDGRVEIYHDGQWGTVCGDNWDMKDAEVVCRQVGCGRALSITHSAHFGEGNGPVLLDDVGCSGQENNLLGCSHGGLGITNCSHSEDAGVICSGKILAGRYSFIQKFVQREGPYSLTNHHPVAEQDLSQTASSPN</sequence>
<evidence type="ECO:0000256" key="2">
    <source>
        <dbReference type="ARBA" id="ARBA00022737"/>
    </source>
</evidence>
<feature type="disulfide bond" evidence="5">
    <location>
        <begin position="344"/>
        <end position="408"/>
    </location>
</feature>
<feature type="domain" description="SRCR" evidence="6">
    <location>
        <begin position="734"/>
        <end position="834"/>
    </location>
</feature>
<dbReference type="Pfam" id="PF00530">
    <property type="entry name" value="SRCR"/>
    <property type="match status" value="11"/>
</dbReference>
<feature type="disulfide bond" evidence="5">
    <location>
        <begin position="1083"/>
        <end position="1147"/>
    </location>
</feature>
<keyword evidence="4" id="KW-0325">Glycoprotein</keyword>
<feature type="domain" description="SRCR" evidence="6">
    <location>
        <begin position="116"/>
        <end position="216"/>
    </location>
</feature>
<feature type="disulfide bond" evidence="5">
    <location>
        <begin position="878"/>
        <end position="939"/>
    </location>
</feature>
<dbReference type="PANTHER" id="PTHR19331:SF465">
    <property type="entry name" value="EGG PEPTIDE SPERACT RECEPTOR"/>
    <property type="match status" value="1"/>
</dbReference>
<reference evidence="7" key="3">
    <citation type="submission" date="2025-08" db="UniProtKB">
        <authorList>
            <consortium name="Ensembl"/>
        </authorList>
    </citation>
    <scope>IDENTIFICATION</scope>
</reference>
<feature type="domain" description="SRCR" evidence="6">
    <location>
        <begin position="944"/>
        <end position="1044"/>
    </location>
</feature>
<feature type="disulfide bond" evidence="5">
    <location>
        <begin position="492"/>
        <end position="502"/>
    </location>
</feature>
<feature type="disulfide bond" evidence="5">
    <location>
        <begin position="154"/>
        <end position="215"/>
    </location>
</feature>
<feature type="disulfide bond" evidence="5">
    <location>
        <begin position="461"/>
        <end position="522"/>
    </location>
</feature>
<feature type="disulfide bond" evidence="5">
    <location>
        <begin position="83"/>
        <end position="93"/>
    </location>
</feature>
<dbReference type="PROSITE" id="PS50287">
    <property type="entry name" value="SRCR_2"/>
    <property type="match status" value="11"/>
</dbReference>
<evidence type="ECO:0000256" key="1">
    <source>
        <dbReference type="ARBA" id="ARBA00022729"/>
    </source>
</evidence>
<feature type="disulfide bond" evidence="5">
    <location>
        <begin position="1013"/>
        <end position="1023"/>
    </location>
</feature>
<feature type="disulfide bond" evidence="5">
    <location>
        <begin position="448"/>
        <end position="512"/>
    </location>
</feature>
<feature type="disulfide bond" evidence="5">
    <location>
        <begin position="141"/>
        <end position="205"/>
    </location>
</feature>